<sequence>MSANVTGGPTHWRTNLDELTLGAAHLRKATEQTMQLAGDAMLAGGILTGVTIMTPQGPLIGAKTFGLSTGLMGMQAEVEVLTYGVEFAVAAYLEAEAQITNLMTLAVTPSAVVLSVLGATTSLDVPNDMYELAIRGTTSSLWSPVETAFSAADRFVPGSKFAIGHAIGWTFGLDENIWDLAPTQRTYGMLAHTLEQFGLMQLAPYDVENVTQTPGADGWQPRESIHDGGSTKAMQLMKDYAYEPDTVTVAKILQQDGTEAYAVMYSGTTPLGDDSGPLGLLQQENAFGATGVVESVAADSVHVEDATMQILEQAGVPAGATIIPMGYSQGGTHAMNIGMSDKMKAKYAIPDVLTVAAPTGHRRTDDLSTNFVHIEHQHDKVTALTGASNEGRINRTTIEVKGYPDHEVPAGVFGPEHNFEVIDHQLAEALHDPEVARAAQIPLQSLENKMDGTVSVQQFHLDRQAATPPQDPLAHPSAFDREPKKIVSIRPLDEWMTAAATK</sequence>
<evidence type="ECO:0000313" key="2">
    <source>
        <dbReference type="Proteomes" id="UP000078292"/>
    </source>
</evidence>
<dbReference type="EMBL" id="LXEY01000016">
    <property type="protein sequence ID" value="OAV61451.1"/>
    <property type="molecule type" value="Genomic_DNA"/>
</dbReference>
<reference evidence="1 2" key="1">
    <citation type="submission" date="2016-04" db="EMBL/GenBank/DDBJ databases">
        <title>First whole genome shotgun sequence of the bacterium Enteractinococcus sp. strain UASWS1574.</title>
        <authorList>
            <person name="Crovadore J."/>
            <person name="Chablais R."/>
            <person name="Lefort F."/>
        </authorList>
    </citation>
    <scope>NUCLEOTIDE SEQUENCE [LARGE SCALE GENOMIC DNA]</scope>
    <source>
        <strain evidence="1 2">UASWS1574</strain>
    </source>
</reference>
<organism evidence="1 2">
    <name type="scientific">Enteractinococcus helveticum</name>
    <dbReference type="NCBI Taxonomy" id="1837282"/>
    <lineage>
        <taxon>Bacteria</taxon>
        <taxon>Bacillati</taxon>
        <taxon>Actinomycetota</taxon>
        <taxon>Actinomycetes</taxon>
        <taxon>Micrococcales</taxon>
        <taxon>Micrococcaceae</taxon>
    </lineage>
</organism>
<keyword evidence="2" id="KW-1185">Reference proteome</keyword>
<dbReference type="OrthoDB" id="5095936at2"/>
<dbReference type="STRING" id="1837282.A6F49_08365"/>
<dbReference type="RefSeq" id="WP_043057660.1">
    <property type="nucleotide sequence ID" value="NZ_LXEY01000016.1"/>
</dbReference>
<accession>A0A1B7M020</accession>
<comment type="caution">
    <text evidence="1">The sequence shown here is derived from an EMBL/GenBank/DDBJ whole genome shotgun (WGS) entry which is preliminary data.</text>
</comment>
<evidence type="ECO:0000313" key="1">
    <source>
        <dbReference type="EMBL" id="OAV61451.1"/>
    </source>
</evidence>
<proteinExistence type="predicted"/>
<dbReference type="Proteomes" id="UP000078292">
    <property type="component" value="Unassembled WGS sequence"/>
</dbReference>
<gene>
    <name evidence="1" type="ORF">A6F49_08365</name>
</gene>
<name>A0A1B7M020_9MICC</name>
<dbReference type="AlphaFoldDB" id="A0A1B7M020"/>
<protein>
    <submittedName>
        <fullName evidence="1">Uncharacterized protein</fullName>
    </submittedName>
</protein>